<protein>
    <submittedName>
        <fullName evidence="3">L-seryl-tRNASec kinase</fullName>
    </submittedName>
</protein>
<dbReference type="Gene3D" id="3.40.50.300">
    <property type="entry name" value="P-loop containing nucleotide triphosphate hydrolases"/>
    <property type="match status" value="1"/>
</dbReference>
<keyword evidence="3" id="KW-0418">Kinase</keyword>
<gene>
    <name evidence="3" type="primary">PSTK</name>
</gene>
<dbReference type="Pfam" id="PF08433">
    <property type="entry name" value="KTI12"/>
    <property type="match status" value="1"/>
</dbReference>
<dbReference type="AlphaFoldDB" id="C1BWG8"/>
<reference evidence="3" key="2">
    <citation type="submission" date="2010-07" db="EMBL/GenBank/DDBJ databases">
        <title>Esox lucius ESTs and full-length cDNAs.</title>
        <authorList>
            <consortium name="cGRASP (B.F. Koop &amp; W.S. Davidson)"/>
            <person name="Leong J."/>
            <person name="Jantzen S."/>
            <person name="Cooper G."/>
            <person name="Davidson W.S."/>
            <person name="Koop B.F."/>
        </authorList>
    </citation>
    <scope>NUCLEOTIDE SEQUENCE</scope>
    <source>
        <tissue evidence="3">Head kidney</tissue>
    </source>
</reference>
<keyword evidence="1" id="KW-0547">Nucleotide-binding</keyword>
<dbReference type="PANTHER" id="PTHR20873">
    <property type="entry name" value="L-SERYL-TRNA(SEC) KINASE"/>
    <property type="match status" value="1"/>
</dbReference>
<organism evidence="3">
    <name type="scientific">Esox lucius</name>
    <name type="common">Northern pike</name>
    <dbReference type="NCBI Taxonomy" id="8010"/>
    <lineage>
        <taxon>Eukaryota</taxon>
        <taxon>Metazoa</taxon>
        <taxon>Chordata</taxon>
        <taxon>Craniata</taxon>
        <taxon>Vertebrata</taxon>
        <taxon>Euteleostomi</taxon>
        <taxon>Actinopterygii</taxon>
        <taxon>Neopterygii</taxon>
        <taxon>Teleostei</taxon>
        <taxon>Protacanthopterygii</taxon>
        <taxon>Esociformes</taxon>
        <taxon>Esocidae</taxon>
        <taxon>Esox</taxon>
    </lineage>
</organism>
<keyword evidence="3" id="KW-0808">Transferase</keyword>
<sequence length="355" mass="40424">MEITEDRINGFCARTCLCVICGLPAAGKSTFAQAFNSRAVERGWRSTLICYDDLIPDVAFNVKEVVDDEATSPAQTQWKLHRHVLLQCLEQFLRNPAVLPTLPSSCQINREAWGRLLPVAPVYETSVGSLQADPLPPPLVFLLDDNFYYPSMRYEVYKLARKYFLGFCQVYVSCPVESCVERNQTRLQPLHRDVILEMSKRMEPPDPQRNPWERNSVTLDSTDHITEENIQRLTELVSTALENPTSPVQDNTELEEADRQVCVSSVVHQADKACRRLVSRSMQAARDNSLPSESMRSMAAELNESKTRFLQNLRKDVLQGLPLNQGGPMDVERMVNRAIDVFDREKQEITARYLS</sequence>
<dbReference type="SUPFAM" id="SSF52540">
    <property type="entry name" value="P-loop containing nucleoside triphosphate hydrolases"/>
    <property type="match status" value="1"/>
</dbReference>
<keyword evidence="2" id="KW-0067">ATP-binding</keyword>
<dbReference type="GO" id="GO:0000049">
    <property type="term" value="F:tRNA binding"/>
    <property type="evidence" value="ECO:0007669"/>
    <property type="project" value="TreeGrafter"/>
</dbReference>
<dbReference type="InterPro" id="IPR052648">
    <property type="entry name" value="Ser-tRNA(Sec)_kinase"/>
</dbReference>
<dbReference type="GeneID" id="105009563"/>
<evidence type="ECO:0000313" key="3">
    <source>
        <dbReference type="EMBL" id="ACO13371.1"/>
    </source>
</evidence>
<evidence type="ECO:0000256" key="1">
    <source>
        <dbReference type="ARBA" id="ARBA00022741"/>
    </source>
</evidence>
<dbReference type="RefSeq" id="NP_001290948.1">
    <property type="nucleotide sequence ID" value="NM_001304019.1"/>
</dbReference>
<dbReference type="InterPro" id="IPR027417">
    <property type="entry name" value="P-loop_NTPase"/>
</dbReference>
<dbReference type="GO" id="GO:0005524">
    <property type="term" value="F:ATP binding"/>
    <property type="evidence" value="ECO:0007669"/>
    <property type="project" value="UniProtKB-KW"/>
</dbReference>
<dbReference type="KEGG" id="els:105009563"/>
<accession>C1BWG8</accession>
<dbReference type="InterPro" id="IPR013641">
    <property type="entry name" value="KTI12/PSTK"/>
</dbReference>
<dbReference type="EMBL" id="BT078947">
    <property type="protein sequence ID" value="ACO13371.1"/>
    <property type="molecule type" value="mRNA"/>
</dbReference>
<reference evidence="3" key="1">
    <citation type="journal article" date="2010" name="BMC Genomics">
        <title>Salmo salar and Esox lucius full-length cDNA sequences reveal changes in evolutionary pressures on a post-tetraploidization genome.</title>
        <authorList>
            <person name="Leong J.S."/>
            <person name="Jantzen S.G."/>
            <person name="von Schalburg K.R."/>
            <person name="Cooper G.A."/>
            <person name="Messmer A.M."/>
            <person name="Liao N.Y."/>
            <person name="Munro S."/>
            <person name="Moore R."/>
            <person name="Holt R.A."/>
            <person name="Jones S.J."/>
            <person name="Davidson W.S."/>
            <person name="Koop B.F."/>
        </authorList>
    </citation>
    <scope>NUCLEOTIDE SEQUENCE</scope>
    <source>
        <tissue evidence="3">Head kidney</tissue>
    </source>
</reference>
<dbReference type="CTD" id="118672"/>
<dbReference type="PANTHER" id="PTHR20873:SF0">
    <property type="entry name" value="L-SERYL-TRNA(SEC) KINASE"/>
    <property type="match status" value="1"/>
</dbReference>
<dbReference type="GO" id="GO:0016301">
    <property type="term" value="F:kinase activity"/>
    <property type="evidence" value="ECO:0007669"/>
    <property type="project" value="UniProtKB-KW"/>
</dbReference>
<proteinExistence type="evidence at transcript level"/>
<evidence type="ECO:0000256" key="2">
    <source>
        <dbReference type="ARBA" id="ARBA00022840"/>
    </source>
</evidence>
<name>C1BWG8_ESOLU</name>
<dbReference type="OrthoDB" id="9972657at2759"/>